<keyword evidence="1" id="KW-0175">Coiled coil</keyword>
<name>A0ABX7IIQ3_9ACTO</name>
<dbReference type="InterPro" id="IPR056003">
    <property type="entry name" value="CT398_CC_hairpin"/>
</dbReference>
<gene>
    <name evidence="3" type="ORF">JTE88_03700</name>
</gene>
<protein>
    <recommendedName>
        <fullName evidence="2">CT398-like coiled coil hairpin domain-containing protein</fullName>
    </recommendedName>
</protein>
<feature type="domain" description="CT398-like coiled coil hairpin" evidence="2">
    <location>
        <begin position="17"/>
        <end position="194"/>
    </location>
</feature>
<reference evidence="3 4" key="1">
    <citation type="submission" date="2021-02" db="EMBL/GenBank/DDBJ databases">
        <title>Complete Genome Sequence of Arcanobacterium phocisimile strain DSM 26142T from a harbour seal.</title>
        <authorList>
            <person name="Borowiak M."/>
            <person name="Alssahen M."/>
            <person name="Malorny B."/>
            <person name="Laemmler C."/>
            <person name="Siebert U."/>
            <person name="Ploetz M."/>
            <person name="Abdulmawjood A."/>
        </authorList>
    </citation>
    <scope>NUCLEOTIDE SEQUENCE [LARGE SCALE GENOMIC DNA]</scope>
    <source>
        <strain evidence="3 4">DSM 26142</strain>
    </source>
</reference>
<organism evidence="3 4">
    <name type="scientific">Arcanobacterium phocisimile</name>
    <dbReference type="NCBI Taxonomy" id="1302235"/>
    <lineage>
        <taxon>Bacteria</taxon>
        <taxon>Bacillati</taxon>
        <taxon>Actinomycetota</taxon>
        <taxon>Actinomycetes</taxon>
        <taxon>Actinomycetales</taxon>
        <taxon>Actinomycetaceae</taxon>
        <taxon>Arcanobacterium</taxon>
    </lineage>
</organism>
<evidence type="ECO:0000259" key="2">
    <source>
        <dbReference type="Pfam" id="PF24481"/>
    </source>
</evidence>
<dbReference type="Gene3D" id="1.10.287.1490">
    <property type="match status" value="1"/>
</dbReference>
<proteinExistence type="predicted"/>
<sequence>MYQASRADQLALLDVVELDSLIARLNRDNIRHPLREEVGQIMNLIAAVGREIVEVEEALVARQSALEKASELSDRARAVVVEKENRLNAGTGMDSRQLLTLQSEVETNRAQLDEHESHEYEILENIETLEAQLNDARERQTNLNAQLVDKRATLEADVDDIERQRNDVQIRRDSIYGPLAQPLKRAYEHAVANGGLTVIALHSNGTTSGGVELSPIEVSQIRQADPDTFHISDDYGCIVIRDPDFPLA</sequence>
<evidence type="ECO:0000313" key="4">
    <source>
        <dbReference type="Proteomes" id="UP000602653"/>
    </source>
</evidence>
<dbReference type="Proteomes" id="UP000602653">
    <property type="component" value="Chromosome"/>
</dbReference>
<feature type="coiled-coil region" evidence="1">
    <location>
        <begin position="119"/>
        <end position="171"/>
    </location>
</feature>
<keyword evidence="4" id="KW-1185">Reference proteome</keyword>
<evidence type="ECO:0000256" key="1">
    <source>
        <dbReference type="SAM" id="Coils"/>
    </source>
</evidence>
<dbReference type="EMBL" id="CP070228">
    <property type="protein sequence ID" value="QRV02837.1"/>
    <property type="molecule type" value="Genomic_DNA"/>
</dbReference>
<accession>A0ABX7IIQ3</accession>
<dbReference type="RefSeq" id="WP_204425473.1">
    <property type="nucleotide sequence ID" value="NZ_CP070228.1"/>
</dbReference>
<dbReference type="Pfam" id="PF24481">
    <property type="entry name" value="CT398_CC"/>
    <property type="match status" value="1"/>
</dbReference>
<evidence type="ECO:0000313" key="3">
    <source>
        <dbReference type="EMBL" id="QRV02837.1"/>
    </source>
</evidence>